<evidence type="ECO:0000313" key="3">
    <source>
        <dbReference type="Proteomes" id="UP000007947"/>
    </source>
</evidence>
<dbReference type="eggNOG" id="ENOG502Z7KR">
    <property type="taxonomic scope" value="Bacteria"/>
</dbReference>
<keyword evidence="1" id="KW-0175">Coiled coil</keyword>
<evidence type="ECO:0000313" key="2">
    <source>
        <dbReference type="EMBL" id="BAK38181.1"/>
    </source>
</evidence>
<accession>F5XHH3</accession>
<dbReference type="AlphaFoldDB" id="F5XHH3"/>
<evidence type="ECO:0000256" key="1">
    <source>
        <dbReference type="SAM" id="Coils"/>
    </source>
</evidence>
<protein>
    <submittedName>
        <fullName evidence="2">Uncharacterized protein</fullName>
    </submittedName>
</protein>
<reference evidence="2 3" key="1">
    <citation type="submission" date="2011-05" db="EMBL/GenBank/DDBJ databases">
        <title>Whole genome sequence of Microlunatus phosphovorus NM-1.</title>
        <authorList>
            <person name="Hosoyama A."/>
            <person name="Sasaki K."/>
            <person name="Harada T."/>
            <person name="Igarashi R."/>
            <person name="Kawakoshi A."/>
            <person name="Sasagawa M."/>
            <person name="Fukada J."/>
            <person name="Nakamura S."/>
            <person name="Katano Y."/>
            <person name="Hanada S."/>
            <person name="Kamagata Y."/>
            <person name="Nakamura N."/>
            <person name="Yamazaki S."/>
            <person name="Fujita N."/>
        </authorList>
    </citation>
    <scope>NUCLEOTIDE SEQUENCE [LARGE SCALE GENOMIC DNA]</scope>
    <source>
        <strain evidence="3">ATCC 700054 / DSM 10555 / JCM 9379 / NBRC 101784 / NCIMB 13414 / VKM Ac-1990 / NM-1</strain>
    </source>
</reference>
<dbReference type="RefSeq" id="WP_013865995.1">
    <property type="nucleotide sequence ID" value="NC_015635.1"/>
</dbReference>
<dbReference type="Proteomes" id="UP000007947">
    <property type="component" value="Chromosome"/>
</dbReference>
<name>F5XHH3_MICPN</name>
<dbReference type="HOGENOM" id="CLU_269979_0_0_11"/>
<sequence length="1098" mass="116190">MGEPDPRDRESQVDVRLLRVRDLIDLRLEAPGCHLEPTENGAELVAGPDALLIVHFPPQHLGEQVWQAGAIPPPPVPSGPSGHVAAGPTRLAYEIPDGTRIDYDLGSILTALPTLRLRVAANATPAGESSGSGGPRPPAADETAIEAPYHLIVSPSSQNAFRHSPTPVGPAPDRTELWRSHLTVRRDDGTLDDTDEKQRIVRGLWNADKDSPPPGFTQPLISSDRTAIVAQTHGGLAANADKPLLVSNLALSSLGAWLDWKQSWELPASIVDYRHQAFMGRDGYVRVVYPGFLFPFGHRAYLVKISEREIKHRDRPIAYLWQRWFIIVRQPTRGYGADRDNPFAQVTLSPLVTPDLDVPAEDGDQSPFIPRRAGTPFTFTLTTVDRAGEVRTWAAPLVFVQAGMSLRLRRPMLINGDQAPGLYEAVQQIPGRGQTLSVAPPVEAGDTAVETTHLIFTGDLDAANITSRPRLKQVRAVLPSMRHLAPQAPAVDLVLAKPYLDHGLPSRTIDTKPGPGHPNAGELILSLASSPPAVDFTSGSDRSGGFVAPNLVVNAVSRGLGAVGDKGTGGSPLQTGTFDPTAFLGAAMPKLFGLFSLLELLEAAGLDEAPAFVSDALDAVTKLLTEAQRLKAALEEAQQRLAAEVADGAHDGAKAIAQQAKDALDAQTTALTSHADALIAAVHNLPDQPEAVSAAAVALAGDLDPLLTAIGLPGVPAAVRSALSKPVQTLKTLTELASDAAGLARLLQGLAGGQVTAQLSWRPKIKPWGLSGVPNIFFPHSDHPLHLDVEVRASASAPPAVDILAEIVDFDLNLIGTGSGGLMKLMFRRIGFRAGSAGKAEVDVVFGGIGFLGPLSFVDRLRELIPFDGFADPPYVDVAPGGVTAGFDLTLPNVSVGVFSLENISLGADARVPFLGDALTVGFHFCSKDSPFRLTVMCIGGGGWLALRASPKGLVLLELGLEACACLSVDLGVASGSVSIAVGVYLRLESDKGLLTAYFRIRGEVDVLGLISASITLELSLTYHFETGKLIGRASLVVEVEVLFFSASVEISVERKLAGSKGDPTLKEIMPPSETDGLNADWALYCDAFAPVPAEVTP</sequence>
<dbReference type="KEGG" id="mph:MLP_51670"/>
<dbReference type="OrthoDB" id="516973at2"/>
<dbReference type="EMBL" id="AP012204">
    <property type="protein sequence ID" value="BAK38181.1"/>
    <property type="molecule type" value="Genomic_DNA"/>
</dbReference>
<keyword evidence="3" id="KW-1185">Reference proteome</keyword>
<dbReference type="STRING" id="1032480.MLP_51670"/>
<organism evidence="2 3">
    <name type="scientific">Microlunatus phosphovorus (strain ATCC 700054 / DSM 10555 / JCM 9379 / NBRC 101784 / NCIMB 13414 / VKM Ac-1990 / NM-1)</name>
    <dbReference type="NCBI Taxonomy" id="1032480"/>
    <lineage>
        <taxon>Bacteria</taxon>
        <taxon>Bacillati</taxon>
        <taxon>Actinomycetota</taxon>
        <taxon>Actinomycetes</taxon>
        <taxon>Propionibacteriales</taxon>
        <taxon>Propionibacteriaceae</taxon>
        <taxon>Microlunatus</taxon>
    </lineage>
</organism>
<feature type="coiled-coil region" evidence="1">
    <location>
        <begin position="617"/>
        <end position="647"/>
    </location>
</feature>
<proteinExistence type="predicted"/>
<gene>
    <name evidence="2" type="ordered locus">MLP_51670</name>
</gene>